<dbReference type="Proteomes" id="UP001060215">
    <property type="component" value="Chromosome 12"/>
</dbReference>
<accession>A0ACC0FYU1</accession>
<evidence type="ECO:0000313" key="1">
    <source>
        <dbReference type="EMBL" id="KAI7993734.1"/>
    </source>
</evidence>
<keyword evidence="2" id="KW-1185">Reference proteome</keyword>
<protein>
    <submittedName>
        <fullName evidence="1">Uncharacterized protein</fullName>
    </submittedName>
</protein>
<comment type="caution">
    <text evidence="1">The sequence shown here is derived from an EMBL/GenBank/DDBJ whole genome shotgun (WGS) entry which is preliminary data.</text>
</comment>
<organism evidence="1 2">
    <name type="scientific">Camellia lanceoleosa</name>
    <dbReference type="NCBI Taxonomy" id="1840588"/>
    <lineage>
        <taxon>Eukaryota</taxon>
        <taxon>Viridiplantae</taxon>
        <taxon>Streptophyta</taxon>
        <taxon>Embryophyta</taxon>
        <taxon>Tracheophyta</taxon>
        <taxon>Spermatophyta</taxon>
        <taxon>Magnoliopsida</taxon>
        <taxon>eudicotyledons</taxon>
        <taxon>Gunneridae</taxon>
        <taxon>Pentapetalae</taxon>
        <taxon>asterids</taxon>
        <taxon>Ericales</taxon>
        <taxon>Theaceae</taxon>
        <taxon>Camellia</taxon>
    </lineage>
</organism>
<evidence type="ECO:0000313" key="2">
    <source>
        <dbReference type="Proteomes" id="UP001060215"/>
    </source>
</evidence>
<dbReference type="EMBL" id="CM045769">
    <property type="protein sequence ID" value="KAI7993734.1"/>
    <property type="molecule type" value="Genomic_DNA"/>
</dbReference>
<reference evidence="1 2" key="1">
    <citation type="journal article" date="2022" name="Plant J.">
        <title>Chromosome-level genome of Camellia lanceoleosa provides a valuable resource for understanding genome evolution and self-incompatibility.</title>
        <authorList>
            <person name="Gong W."/>
            <person name="Xiao S."/>
            <person name="Wang L."/>
            <person name="Liao Z."/>
            <person name="Chang Y."/>
            <person name="Mo W."/>
            <person name="Hu G."/>
            <person name="Li W."/>
            <person name="Zhao G."/>
            <person name="Zhu H."/>
            <person name="Hu X."/>
            <person name="Ji K."/>
            <person name="Xiang X."/>
            <person name="Song Q."/>
            <person name="Yuan D."/>
            <person name="Jin S."/>
            <person name="Zhang L."/>
        </authorList>
    </citation>
    <scope>NUCLEOTIDE SEQUENCE [LARGE SCALE GENOMIC DNA]</scope>
    <source>
        <strain evidence="1">SQ_2022a</strain>
    </source>
</reference>
<gene>
    <name evidence="1" type="ORF">LOK49_LG11G00218</name>
</gene>
<proteinExistence type="predicted"/>
<name>A0ACC0FYU1_9ERIC</name>
<sequence>MTCSQLLVDAGCANGLSLGGFWCVHGHCQSYNAKFAVKLTCRHSAELLSGRDWSFVFLIQPFLSFYELAGSKIGVILLYVPIAMGLMK</sequence>